<keyword evidence="8" id="KW-1185">Reference proteome</keyword>
<accession>A0ABT4UL34</accession>
<dbReference type="Proteomes" id="UP001210231">
    <property type="component" value="Unassembled WGS sequence"/>
</dbReference>
<dbReference type="RefSeq" id="WP_407031806.1">
    <property type="nucleotide sequence ID" value="NZ_JAQGEF010000013.1"/>
</dbReference>
<dbReference type="Pfam" id="PF07980">
    <property type="entry name" value="SusD_RagB"/>
    <property type="match status" value="1"/>
</dbReference>
<evidence type="ECO:0000256" key="1">
    <source>
        <dbReference type="ARBA" id="ARBA00004442"/>
    </source>
</evidence>
<keyword evidence="3" id="KW-0732">Signal</keyword>
<evidence type="ECO:0000256" key="5">
    <source>
        <dbReference type="ARBA" id="ARBA00023237"/>
    </source>
</evidence>
<comment type="similarity">
    <text evidence="2">Belongs to the SusD family.</text>
</comment>
<dbReference type="EMBL" id="JAQGEF010000013">
    <property type="protein sequence ID" value="MDA3615480.1"/>
    <property type="molecule type" value="Genomic_DNA"/>
</dbReference>
<evidence type="ECO:0000259" key="6">
    <source>
        <dbReference type="Pfam" id="PF07980"/>
    </source>
</evidence>
<organism evidence="7 8">
    <name type="scientific">Polluticaenibacter yanchengensis</name>
    <dbReference type="NCBI Taxonomy" id="3014562"/>
    <lineage>
        <taxon>Bacteria</taxon>
        <taxon>Pseudomonadati</taxon>
        <taxon>Bacteroidota</taxon>
        <taxon>Chitinophagia</taxon>
        <taxon>Chitinophagales</taxon>
        <taxon>Chitinophagaceae</taxon>
        <taxon>Polluticaenibacter</taxon>
    </lineage>
</organism>
<reference evidence="7 8" key="1">
    <citation type="submission" date="2022-12" db="EMBL/GenBank/DDBJ databases">
        <title>Chitinophagaceae gen. sp. nov., a new member of the family Chitinophagaceae, isolated from soil in a chemical factory.</title>
        <authorList>
            <person name="Ke Z."/>
        </authorList>
    </citation>
    <scope>NUCLEOTIDE SEQUENCE [LARGE SCALE GENOMIC DNA]</scope>
    <source>
        <strain evidence="7 8">LY-5</strain>
    </source>
</reference>
<evidence type="ECO:0000256" key="3">
    <source>
        <dbReference type="ARBA" id="ARBA00022729"/>
    </source>
</evidence>
<dbReference type="InterPro" id="IPR012944">
    <property type="entry name" value="SusD_RagB_dom"/>
</dbReference>
<gene>
    <name evidence="7" type="ORF">O3P16_11725</name>
</gene>
<protein>
    <submittedName>
        <fullName evidence="7">RagB/SusD family nutrient uptake outer membrane protein</fullName>
    </submittedName>
</protein>
<evidence type="ECO:0000313" key="7">
    <source>
        <dbReference type="EMBL" id="MDA3615480.1"/>
    </source>
</evidence>
<dbReference type="InterPro" id="IPR011990">
    <property type="entry name" value="TPR-like_helical_dom_sf"/>
</dbReference>
<evidence type="ECO:0000256" key="2">
    <source>
        <dbReference type="ARBA" id="ARBA00006275"/>
    </source>
</evidence>
<name>A0ABT4UL34_9BACT</name>
<comment type="caution">
    <text evidence="7">The sequence shown here is derived from an EMBL/GenBank/DDBJ whole genome shotgun (WGS) entry which is preliminary data.</text>
</comment>
<evidence type="ECO:0000256" key="4">
    <source>
        <dbReference type="ARBA" id="ARBA00023136"/>
    </source>
</evidence>
<evidence type="ECO:0000313" key="8">
    <source>
        <dbReference type="Proteomes" id="UP001210231"/>
    </source>
</evidence>
<dbReference type="SUPFAM" id="SSF48452">
    <property type="entry name" value="TPR-like"/>
    <property type="match status" value="1"/>
</dbReference>
<sequence>MAEILNEQGKSAEALPYLNEVRKRADLGDITNTNQAQLRNIILHERRVELAFENKRWLDLVRTGNAISVMNAYGAALKASGNHPNLVASTYNVTQNRLLFPIPFNERLVNPKLEQNPGY</sequence>
<proteinExistence type="inferred from homology"/>
<feature type="domain" description="RagB/SusD" evidence="6">
    <location>
        <begin position="2"/>
        <end position="119"/>
    </location>
</feature>
<dbReference type="Gene3D" id="1.25.40.390">
    <property type="match status" value="1"/>
</dbReference>
<comment type="subcellular location">
    <subcellularLocation>
        <location evidence="1">Cell outer membrane</location>
    </subcellularLocation>
</comment>
<keyword evidence="5" id="KW-0998">Cell outer membrane</keyword>
<keyword evidence="4" id="KW-0472">Membrane</keyword>